<accession>A0ACD3QY15</accession>
<protein>
    <submittedName>
        <fullName evidence="1">Uncharacterized protein</fullName>
    </submittedName>
</protein>
<reference evidence="1" key="1">
    <citation type="submission" date="2018-11" db="EMBL/GenBank/DDBJ databases">
        <title>The sequence and de novo assembly of Larimichthys crocea genome using PacBio and Hi-C technologies.</title>
        <authorList>
            <person name="Xu P."/>
            <person name="Chen B."/>
            <person name="Zhou Z."/>
            <person name="Ke Q."/>
            <person name="Wu Y."/>
            <person name="Bai H."/>
            <person name="Pu F."/>
        </authorList>
    </citation>
    <scope>NUCLEOTIDE SEQUENCE</scope>
    <source>
        <tissue evidence="1">Muscle</tissue>
    </source>
</reference>
<gene>
    <name evidence="1" type="ORF">E3U43_019145</name>
</gene>
<comment type="caution">
    <text evidence="1">The sequence shown here is derived from an EMBL/GenBank/DDBJ whole genome shotgun (WGS) entry which is preliminary data.</text>
</comment>
<dbReference type="EMBL" id="CM011686">
    <property type="protein sequence ID" value="TMS11754.1"/>
    <property type="molecule type" value="Genomic_DNA"/>
</dbReference>
<feature type="non-terminal residue" evidence="1">
    <location>
        <position position="1"/>
    </location>
</feature>
<evidence type="ECO:0000313" key="1">
    <source>
        <dbReference type="EMBL" id="TMS11754.1"/>
    </source>
</evidence>
<keyword evidence="2" id="KW-1185">Reference proteome</keyword>
<organism evidence="1 2">
    <name type="scientific">Larimichthys crocea</name>
    <name type="common">Large yellow croaker</name>
    <name type="synonym">Pseudosciaena crocea</name>
    <dbReference type="NCBI Taxonomy" id="215358"/>
    <lineage>
        <taxon>Eukaryota</taxon>
        <taxon>Metazoa</taxon>
        <taxon>Chordata</taxon>
        <taxon>Craniata</taxon>
        <taxon>Vertebrata</taxon>
        <taxon>Euteleostomi</taxon>
        <taxon>Actinopterygii</taxon>
        <taxon>Neopterygii</taxon>
        <taxon>Teleostei</taxon>
        <taxon>Neoteleostei</taxon>
        <taxon>Acanthomorphata</taxon>
        <taxon>Eupercaria</taxon>
        <taxon>Sciaenidae</taxon>
        <taxon>Larimichthys</taxon>
    </lineage>
</organism>
<proteinExistence type="predicted"/>
<dbReference type="Proteomes" id="UP000793456">
    <property type="component" value="Chromosome XIII"/>
</dbReference>
<name>A0ACD3QY15_LARCR</name>
<sequence length="100" mass="11961">WFVHSELKQFRTVWKRLNQLPYKTEDLVQRMLKGIPTDRISAQDSLQHPYFSTLPPPIMHLRDTVSIFKVPSVRLETEVRDIFNPRRRVKTSLLPTTKCW</sequence>
<evidence type="ECO:0000313" key="2">
    <source>
        <dbReference type="Proteomes" id="UP000793456"/>
    </source>
</evidence>